<keyword evidence="2" id="KW-0378">Hydrolase</keyword>
<gene>
    <name evidence="2" type="ORF">DEQ80_04495</name>
</gene>
<dbReference type="InterPro" id="IPR036866">
    <property type="entry name" value="RibonucZ/Hydroxyglut_hydro"/>
</dbReference>
<dbReference type="InterPro" id="IPR001279">
    <property type="entry name" value="Metallo-B-lactamas"/>
</dbReference>
<evidence type="ECO:0000313" key="3">
    <source>
        <dbReference type="Proteomes" id="UP000264141"/>
    </source>
</evidence>
<dbReference type="Proteomes" id="UP000264141">
    <property type="component" value="Unassembled WGS sequence"/>
</dbReference>
<dbReference type="Pfam" id="PF12706">
    <property type="entry name" value="Lactamase_B_2"/>
    <property type="match status" value="1"/>
</dbReference>
<comment type="caution">
    <text evidence="2">The sequence shown here is derived from an EMBL/GenBank/DDBJ whole genome shotgun (WGS) entry which is preliminary data.</text>
</comment>
<dbReference type="GO" id="GO:0016787">
    <property type="term" value="F:hydrolase activity"/>
    <property type="evidence" value="ECO:0007669"/>
    <property type="project" value="UniProtKB-KW"/>
</dbReference>
<dbReference type="PANTHER" id="PTHR43546:SF3">
    <property type="entry name" value="UPF0173 METAL-DEPENDENT HYDROLASE MJ1163"/>
    <property type="match status" value="1"/>
</dbReference>
<dbReference type="InterPro" id="IPR050114">
    <property type="entry name" value="UPF0173_UPF0282_UlaG_hydrolase"/>
</dbReference>
<dbReference type="SUPFAM" id="SSF56281">
    <property type="entry name" value="Metallo-hydrolase/oxidoreductase"/>
    <property type="match status" value="1"/>
</dbReference>
<dbReference type="SMART" id="SM00849">
    <property type="entry name" value="Lactamase_B"/>
    <property type="match status" value="1"/>
</dbReference>
<dbReference type="Gene3D" id="3.60.15.10">
    <property type="entry name" value="Ribonuclease Z/Hydroxyacylglutathione hydrolase-like"/>
    <property type="match status" value="1"/>
</dbReference>
<name>A0A3D1JH65_9CHLR</name>
<dbReference type="STRING" id="229919.GCA_001050195_02916"/>
<evidence type="ECO:0000313" key="2">
    <source>
        <dbReference type="EMBL" id="HCE17098.1"/>
    </source>
</evidence>
<dbReference type="PANTHER" id="PTHR43546">
    <property type="entry name" value="UPF0173 METAL-DEPENDENT HYDROLASE MJ1163-RELATED"/>
    <property type="match status" value="1"/>
</dbReference>
<dbReference type="AlphaFoldDB" id="A0A3D1JH65"/>
<proteinExistence type="predicted"/>
<organism evidence="2 3">
    <name type="scientific">Anaerolinea thermolimosa</name>
    <dbReference type="NCBI Taxonomy" id="229919"/>
    <lineage>
        <taxon>Bacteria</taxon>
        <taxon>Bacillati</taxon>
        <taxon>Chloroflexota</taxon>
        <taxon>Anaerolineae</taxon>
        <taxon>Anaerolineales</taxon>
        <taxon>Anaerolineaceae</taxon>
        <taxon>Anaerolinea</taxon>
    </lineage>
</organism>
<protein>
    <submittedName>
        <fullName evidence="2">MBL fold metallo-hydrolase</fullName>
    </submittedName>
</protein>
<dbReference type="RefSeq" id="WP_062195431.1">
    <property type="nucleotide sequence ID" value="NZ_DF967965.1"/>
</dbReference>
<dbReference type="OrthoDB" id="9805728at2"/>
<feature type="domain" description="Metallo-beta-lactamase" evidence="1">
    <location>
        <begin position="15"/>
        <end position="233"/>
    </location>
</feature>
<reference evidence="2 3" key="1">
    <citation type="journal article" date="2018" name="Nat. Biotechnol.">
        <title>A standardized bacterial taxonomy based on genome phylogeny substantially revises the tree of life.</title>
        <authorList>
            <person name="Parks D.H."/>
            <person name="Chuvochina M."/>
            <person name="Waite D.W."/>
            <person name="Rinke C."/>
            <person name="Skarshewski A."/>
            <person name="Chaumeil P.A."/>
            <person name="Hugenholtz P."/>
        </authorList>
    </citation>
    <scope>NUCLEOTIDE SEQUENCE [LARGE SCALE GENOMIC DNA]</scope>
    <source>
        <strain evidence="2">UBA8781</strain>
    </source>
</reference>
<evidence type="ECO:0000259" key="1">
    <source>
        <dbReference type="SMART" id="SM00849"/>
    </source>
</evidence>
<dbReference type="EMBL" id="DPBP01000020">
    <property type="protein sequence ID" value="HCE17098.1"/>
    <property type="molecule type" value="Genomic_DNA"/>
</dbReference>
<accession>A0A3D1JH65</accession>
<sequence>MQSSSRKELRAGFLGVTSVLLDDGDTRLLTDGFFSRPALHRVLLGRLAPDATQVEQGLARAGVTDLKAVLVGHSHYDHALDAPEVARRSGALVVGSSSTANLARGYGLPEAQIRVVMPGEPLVFGAFRVTFYPSRHVLPNAAAGEITAPLKFPARARAFRDGGCFSLLIEHESGKNLLIQESAGFVRGALSGIRAEIAMISIAMLSRHPDSYRRAYFSETAGAVGAKVIYPLHYDDFFRPLELLPRPMPRWMDDIRPVLDSLERWAGERGVRVGWLPAWQMVPLD</sequence>